<gene>
    <name evidence="2" type="ORF">J2Z21_003010</name>
</gene>
<name>A0ABS4LS35_9ACTN</name>
<protein>
    <submittedName>
        <fullName evidence="2">Uncharacterized protein</fullName>
    </submittedName>
</protein>
<keyword evidence="3" id="KW-1185">Reference proteome</keyword>
<comment type="caution">
    <text evidence="2">The sequence shown here is derived from an EMBL/GenBank/DDBJ whole genome shotgun (WGS) entry which is preliminary data.</text>
</comment>
<dbReference type="Proteomes" id="UP001519309">
    <property type="component" value="Unassembled WGS sequence"/>
</dbReference>
<organism evidence="2 3">
    <name type="scientific">Streptomyces griseochromogenes</name>
    <dbReference type="NCBI Taxonomy" id="68214"/>
    <lineage>
        <taxon>Bacteria</taxon>
        <taxon>Bacillati</taxon>
        <taxon>Actinomycetota</taxon>
        <taxon>Actinomycetes</taxon>
        <taxon>Kitasatosporales</taxon>
        <taxon>Streptomycetaceae</taxon>
        <taxon>Streptomyces</taxon>
    </lineage>
</organism>
<feature type="compositionally biased region" description="Polar residues" evidence="1">
    <location>
        <begin position="23"/>
        <end position="32"/>
    </location>
</feature>
<dbReference type="EMBL" id="JAGGLP010000005">
    <property type="protein sequence ID" value="MBP2050074.1"/>
    <property type="molecule type" value="Genomic_DNA"/>
</dbReference>
<evidence type="ECO:0000313" key="2">
    <source>
        <dbReference type="EMBL" id="MBP2050074.1"/>
    </source>
</evidence>
<sequence>MPRDQDRTWTALVVPQESERESQCTQSPLQLH</sequence>
<evidence type="ECO:0000313" key="3">
    <source>
        <dbReference type="Proteomes" id="UP001519309"/>
    </source>
</evidence>
<accession>A0ABS4LS35</accession>
<reference evidence="2 3" key="1">
    <citation type="submission" date="2021-03" db="EMBL/GenBank/DDBJ databases">
        <title>Genomic Encyclopedia of Type Strains, Phase IV (KMG-IV): sequencing the most valuable type-strain genomes for metagenomic binning, comparative biology and taxonomic classification.</title>
        <authorList>
            <person name="Goeker M."/>
        </authorList>
    </citation>
    <scope>NUCLEOTIDE SEQUENCE [LARGE SCALE GENOMIC DNA]</scope>
    <source>
        <strain evidence="2 3">DSM 40499</strain>
    </source>
</reference>
<feature type="region of interest" description="Disordered" evidence="1">
    <location>
        <begin position="1"/>
        <end position="32"/>
    </location>
</feature>
<proteinExistence type="predicted"/>
<evidence type="ECO:0000256" key="1">
    <source>
        <dbReference type="SAM" id="MobiDB-lite"/>
    </source>
</evidence>